<feature type="domain" description="KOW" evidence="8">
    <location>
        <begin position="6"/>
        <end position="33"/>
    </location>
</feature>
<evidence type="ECO:0000313" key="10">
    <source>
        <dbReference type="Proteomes" id="UP000245535"/>
    </source>
</evidence>
<dbReference type="GO" id="GO:1990904">
    <property type="term" value="C:ribonucleoprotein complex"/>
    <property type="evidence" value="ECO:0007669"/>
    <property type="project" value="UniProtKB-KW"/>
</dbReference>
<dbReference type="InterPro" id="IPR041988">
    <property type="entry name" value="Ribosomal_uL24_KOW"/>
</dbReference>
<protein>
    <recommendedName>
        <fullName evidence="4 5">Large ribosomal subunit protein uL24</fullName>
    </recommendedName>
</protein>
<sequence length="107" mass="11808">MRKKFHIKTGDKVEVIAGNHKGQQGTVKAILAKNDRVIVEGVNMVTKHVKPTAEKPEGGVKKEEAGIHISNVMLVDPKSGETTRTGRKADENGKLKRYSKKSDQFID</sequence>
<dbReference type="InterPro" id="IPR057264">
    <property type="entry name" value="Ribosomal_uL24_C"/>
</dbReference>
<keyword evidence="10" id="KW-1185">Reference proteome</keyword>
<dbReference type="Proteomes" id="UP000245535">
    <property type="component" value="Unassembled WGS sequence"/>
</dbReference>
<keyword evidence="2 5" id="KW-0689">Ribosomal protein</keyword>
<keyword evidence="5" id="KW-0699">rRNA-binding</keyword>
<dbReference type="GO" id="GO:0003735">
    <property type="term" value="F:structural constituent of ribosome"/>
    <property type="evidence" value="ECO:0007669"/>
    <property type="project" value="InterPro"/>
</dbReference>
<dbReference type="PROSITE" id="PS01108">
    <property type="entry name" value="RIBOSOMAL_L24"/>
    <property type="match status" value="1"/>
</dbReference>
<evidence type="ECO:0000256" key="4">
    <source>
        <dbReference type="ARBA" id="ARBA00035206"/>
    </source>
</evidence>
<gene>
    <name evidence="5" type="primary">rplX</name>
    <name evidence="9" type="ORF">BC781_106254</name>
</gene>
<name>A0A315Z671_SEDFL</name>
<dbReference type="InterPro" id="IPR005825">
    <property type="entry name" value="Ribosomal_uL24_CS"/>
</dbReference>
<reference evidence="9 10" key="1">
    <citation type="submission" date="2018-03" db="EMBL/GenBank/DDBJ databases">
        <title>Genomic Encyclopedia of Archaeal and Bacterial Type Strains, Phase II (KMG-II): from individual species to whole genera.</title>
        <authorList>
            <person name="Goeker M."/>
        </authorList>
    </citation>
    <scope>NUCLEOTIDE SEQUENCE [LARGE SCALE GENOMIC DNA]</scope>
    <source>
        <strain evidence="9 10">DSM 28229</strain>
    </source>
</reference>
<dbReference type="SMART" id="SM00739">
    <property type="entry name" value="KOW"/>
    <property type="match status" value="1"/>
</dbReference>
<comment type="caution">
    <text evidence="9">The sequence shown here is derived from an EMBL/GenBank/DDBJ whole genome shotgun (WGS) entry which is preliminary data.</text>
</comment>
<dbReference type="RefSeq" id="WP_109621313.1">
    <property type="nucleotide sequence ID" value="NZ_QGDO01000006.1"/>
</dbReference>
<dbReference type="HAMAP" id="MF_01326_B">
    <property type="entry name" value="Ribosomal_uL24_B"/>
    <property type="match status" value="1"/>
</dbReference>
<dbReference type="Pfam" id="PF17136">
    <property type="entry name" value="ribosomal_L24"/>
    <property type="match status" value="1"/>
</dbReference>
<dbReference type="Pfam" id="PF00467">
    <property type="entry name" value="KOW"/>
    <property type="match status" value="1"/>
</dbReference>
<dbReference type="CDD" id="cd06089">
    <property type="entry name" value="KOW_RPL26"/>
    <property type="match status" value="1"/>
</dbReference>
<evidence type="ECO:0000256" key="1">
    <source>
        <dbReference type="ARBA" id="ARBA00010618"/>
    </source>
</evidence>
<dbReference type="InterPro" id="IPR014722">
    <property type="entry name" value="Rib_uL2_dom2"/>
</dbReference>
<organism evidence="9 10">
    <name type="scientific">Sediminitomix flava</name>
    <dbReference type="NCBI Taxonomy" id="379075"/>
    <lineage>
        <taxon>Bacteria</taxon>
        <taxon>Pseudomonadati</taxon>
        <taxon>Bacteroidota</taxon>
        <taxon>Cytophagia</taxon>
        <taxon>Cytophagales</taxon>
        <taxon>Flammeovirgaceae</taxon>
        <taxon>Sediminitomix</taxon>
    </lineage>
</organism>
<evidence type="ECO:0000259" key="8">
    <source>
        <dbReference type="SMART" id="SM00739"/>
    </source>
</evidence>
<dbReference type="GO" id="GO:0005840">
    <property type="term" value="C:ribosome"/>
    <property type="evidence" value="ECO:0007669"/>
    <property type="project" value="UniProtKB-KW"/>
</dbReference>
<dbReference type="SUPFAM" id="SSF50104">
    <property type="entry name" value="Translation proteins SH3-like domain"/>
    <property type="match status" value="1"/>
</dbReference>
<dbReference type="GO" id="GO:0006412">
    <property type="term" value="P:translation"/>
    <property type="evidence" value="ECO:0007669"/>
    <property type="project" value="UniProtKB-UniRule"/>
</dbReference>
<dbReference type="GO" id="GO:0019843">
    <property type="term" value="F:rRNA binding"/>
    <property type="evidence" value="ECO:0007669"/>
    <property type="project" value="UniProtKB-UniRule"/>
</dbReference>
<dbReference type="NCBIfam" id="TIGR01079">
    <property type="entry name" value="rplX_bact"/>
    <property type="match status" value="1"/>
</dbReference>
<feature type="compositionally biased region" description="Basic and acidic residues" evidence="7">
    <location>
        <begin position="87"/>
        <end position="107"/>
    </location>
</feature>
<dbReference type="InterPro" id="IPR005824">
    <property type="entry name" value="KOW"/>
</dbReference>
<keyword evidence="3 5" id="KW-0687">Ribonucleoprotein</keyword>
<feature type="region of interest" description="Disordered" evidence="7">
    <location>
        <begin position="76"/>
        <end position="107"/>
    </location>
</feature>
<proteinExistence type="inferred from homology"/>
<comment type="function">
    <text evidence="5">One of the proteins that surrounds the polypeptide exit tunnel on the outside of the subunit.</text>
</comment>
<comment type="subunit">
    <text evidence="5">Part of the 50S ribosomal subunit.</text>
</comment>
<evidence type="ECO:0000313" key="9">
    <source>
        <dbReference type="EMBL" id="PWJ39353.1"/>
    </source>
</evidence>
<dbReference type="OrthoDB" id="9807419at2"/>
<dbReference type="AlphaFoldDB" id="A0A315Z671"/>
<dbReference type="EMBL" id="QGDO01000006">
    <property type="protein sequence ID" value="PWJ39353.1"/>
    <property type="molecule type" value="Genomic_DNA"/>
</dbReference>
<accession>A0A315Z671</accession>
<dbReference type="Gene3D" id="2.30.30.30">
    <property type="match status" value="1"/>
</dbReference>
<evidence type="ECO:0000256" key="6">
    <source>
        <dbReference type="RuleBase" id="RU003477"/>
    </source>
</evidence>
<dbReference type="InterPro" id="IPR003256">
    <property type="entry name" value="Ribosomal_uL24"/>
</dbReference>
<dbReference type="InterPro" id="IPR008991">
    <property type="entry name" value="Translation_prot_SH3-like_sf"/>
</dbReference>
<evidence type="ECO:0000256" key="3">
    <source>
        <dbReference type="ARBA" id="ARBA00023274"/>
    </source>
</evidence>
<keyword evidence="5" id="KW-0694">RNA-binding</keyword>
<comment type="similarity">
    <text evidence="1 5 6">Belongs to the universal ribosomal protein uL24 family.</text>
</comment>
<evidence type="ECO:0000256" key="2">
    <source>
        <dbReference type="ARBA" id="ARBA00022980"/>
    </source>
</evidence>
<evidence type="ECO:0000256" key="7">
    <source>
        <dbReference type="SAM" id="MobiDB-lite"/>
    </source>
</evidence>
<evidence type="ECO:0000256" key="5">
    <source>
        <dbReference type="HAMAP-Rule" id="MF_01326"/>
    </source>
</evidence>
<comment type="function">
    <text evidence="5">One of two assembly initiator proteins, it binds directly to the 5'-end of the 23S rRNA, where it nucleates assembly of the 50S subunit.</text>
</comment>
<dbReference type="PANTHER" id="PTHR12903">
    <property type="entry name" value="MITOCHONDRIAL RIBOSOMAL PROTEIN L24"/>
    <property type="match status" value="1"/>
</dbReference>